<evidence type="ECO:0000256" key="1">
    <source>
        <dbReference type="SAM" id="MobiDB-lite"/>
    </source>
</evidence>
<comment type="caution">
    <text evidence="2">The sequence shown here is derived from an EMBL/GenBank/DDBJ whole genome shotgun (WGS) entry which is preliminary data.</text>
</comment>
<dbReference type="Proteomes" id="UP001165190">
    <property type="component" value="Unassembled WGS sequence"/>
</dbReference>
<evidence type="ECO:0000313" key="3">
    <source>
        <dbReference type="Proteomes" id="UP001165190"/>
    </source>
</evidence>
<sequence>MTQSSENSGQGFCFAPAGRPPDQQDRVVTDAGGSRAAAGTNAINPTVEEHRMEVEPSPLVHGGIDGGGFGFAGGSSDVEGSIGCAKGKLSFRDTVVGQRSEGQKDNFICDLDVDLEADDVNIGNVGEIPEIKFSERVHRIIDEKLAKSLVVRLLGRPIGYRALHNRVHAMWTGR</sequence>
<name>A0A9W7M2F9_HIBTR</name>
<feature type="region of interest" description="Disordered" evidence="1">
    <location>
        <begin position="1"/>
        <end position="40"/>
    </location>
</feature>
<keyword evidence="3" id="KW-1185">Reference proteome</keyword>
<dbReference type="AlphaFoldDB" id="A0A9W7M2F9"/>
<accession>A0A9W7M2F9</accession>
<gene>
    <name evidence="2" type="ORF">HRI_002380000</name>
</gene>
<evidence type="ECO:0000313" key="2">
    <source>
        <dbReference type="EMBL" id="GMI87107.1"/>
    </source>
</evidence>
<organism evidence="2 3">
    <name type="scientific">Hibiscus trionum</name>
    <name type="common">Flower of an hour</name>
    <dbReference type="NCBI Taxonomy" id="183268"/>
    <lineage>
        <taxon>Eukaryota</taxon>
        <taxon>Viridiplantae</taxon>
        <taxon>Streptophyta</taxon>
        <taxon>Embryophyta</taxon>
        <taxon>Tracheophyta</taxon>
        <taxon>Spermatophyta</taxon>
        <taxon>Magnoliopsida</taxon>
        <taxon>eudicotyledons</taxon>
        <taxon>Gunneridae</taxon>
        <taxon>Pentapetalae</taxon>
        <taxon>rosids</taxon>
        <taxon>malvids</taxon>
        <taxon>Malvales</taxon>
        <taxon>Malvaceae</taxon>
        <taxon>Malvoideae</taxon>
        <taxon>Hibiscus</taxon>
    </lineage>
</organism>
<protein>
    <submittedName>
        <fullName evidence="2">Uncharacterized protein</fullName>
    </submittedName>
</protein>
<dbReference type="OrthoDB" id="1000832at2759"/>
<reference evidence="2" key="1">
    <citation type="submission" date="2023-05" db="EMBL/GenBank/DDBJ databases">
        <title>Genome and transcriptome analyses reveal genes involved in the formation of fine ridges on petal epidermal cells in Hibiscus trionum.</title>
        <authorList>
            <person name="Koshimizu S."/>
            <person name="Masuda S."/>
            <person name="Ishii T."/>
            <person name="Shirasu K."/>
            <person name="Hoshino A."/>
            <person name="Arita M."/>
        </authorList>
    </citation>
    <scope>NUCLEOTIDE SEQUENCE</scope>
    <source>
        <strain evidence="2">Hamamatsu line</strain>
    </source>
</reference>
<proteinExistence type="predicted"/>
<feature type="compositionally biased region" description="Polar residues" evidence="1">
    <location>
        <begin position="1"/>
        <end position="10"/>
    </location>
</feature>
<dbReference type="EMBL" id="BSYR01000022">
    <property type="protein sequence ID" value="GMI87107.1"/>
    <property type="molecule type" value="Genomic_DNA"/>
</dbReference>